<dbReference type="InterPro" id="IPR050827">
    <property type="entry name" value="CRP1_MDG1_kinase"/>
</dbReference>
<dbReference type="GO" id="GO:0005737">
    <property type="term" value="C:cytoplasm"/>
    <property type="evidence" value="ECO:0007669"/>
    <property type="project" value="TreeGrafter"/>
</dbReference>
<organism evidence="4 5">
    <name type="scientific">Fibroporia radiculosa</name>
    <dbReference type="NCBI Taxonomy" id="599839"/>
    <lineage>
        <taxon>Eukaryota</taxon>
        <taxon>Fungi</taxon>
        <taxon>Dikarya</taxon>
        <taxon>Basidiomycota</taxon>
        <taxon>Agaricomycotina</taxon>
        <taxon>Agaricomycetes</taxon>
        <taxon>Polyporales</taxon>
        <taxon>Fibroporiaceae</taxon>
        <taxon>Fibroporia</taxon>
    </lineage>
</organism>
<dbReference type="HOGENOM" id="CLU_584086_0_0_1"/>
<gene>
    <name evidence="4" type="ORF">FIBRA_01179</name>
</gene>
<reference evidence="4 5" key="1">
    <citation type="journal article" date="2012" name="Appl. Environ. Microbiol.">
        <title>Short-read sequencing for genomic analysis of the brown rot fungus Fibroporia radiculosa.</title>
        <authorList>
            <person name="Tang J.D."/>
            <person name="Perkins A.D."/>
            <person name="Sonstegard T.S."/>
            <person name="Schroeder S.G."/>
            <person name="Burgess S.C."/>
            <person name="Diehl S.V."/>
        </authorList>
    </citation>
    <scope>NUCLEOTIDE SEQUENCE [LARGE SCALE GENOMIC DNA]</scope>
    <source>
        <strain evidence="4 5">TFFH 294</strain>
    </source>
</reference>
<dbReference type="InterPro" id="IPR032640">
    <property type="entry name" value="AMPK1_CBM"/>
</dbReference>
<feature type="compositionally biased region" description="Low complexity" evidence="2">
    <location>
        <begin position="155"/>
        <end position="166"/>
    </location>
</feature>
<feature type="compositionally biased region" description="Polar residues" evidence="2">
    <location>
        <begin position="348"/>
        <end position="364"/>
    </location>
</feature>
<dbReference type="STRING" id="599839.J4H0Y6"/>
<dbReference type="OrthoDB" id="5873279at2759"/>
<feature type="compositionally biased region" description="Polar residues" evidence="2">
    <location>
        <begin position="127"/>
        <end position="141"/>
    </location>
</feature>
<dbReference type="PANTHER" id="PTHR10343">
    <property type="entry name" value="5'-AMP-ACTIVATED PROTEIN KINASE , BETA SUBUNIT"/>
    <property type="match status" value="1"/>
</dbReference>
<feature type="compositionally biased region" description="Low complexity" evidence="2">
    <location>
        <begin position="330"/>
        <end position="347"/>
    </location>
</feature>
<dbReference type="EMBL" id="HE796918">
    <property type="protein sequence ID" value="CCL99164.1"/>
    <property type="molecule type" value="Genomic_DNA"/>
</dbReference>
<dbReference type="GO" id="GO:0007165">
    <property type="term" value="P:signal transduction"/>
    <property type="evidence" value="ECO:0007669"/>
    <property type="project" value="TreeGrafter"/>
</dbReference>
<dbReference type="Gene3D" id="2.60.40.10">
    <property type="entry name" value="Immunoglobulins"/>
    <property type="match status" value="1"/>
</dbReference>
<proteinExistence type="inferred from homology"/>
<feature type="compositionally biased region" description="Low complexity" evidence="2">
    <location>
        <begin position="378"/>
        <end position="395"/>
    </location>
</feature>
<protein>
    <recommendedName>
        <fullName evidence="3">AMP-activated protein kinase glycogen-binding domain-containing protein</fullName>
    </recommendedName>
</protein>
<dbReference type="PANTHER" id="PTHR10343:SF81">
    <property type="entry name" value="CRUCIFORM DNA-RECOGNIZING PROTEIN 1-RELATED"/>
    <property type="match status" value="1"/>
</dbReference>
<evidence type="ECO:0000256" key="2">
    <source>
        <dbReference type="SAM" id="MobiDB-lite"/>
    </source>
</evidence>
<dbReference type="GeneID" id="24094075"/>
<comment type="similarity">
    <text evidence="1">Belongs to the CRP1/MDG1 family.</text>
</comment>
<dbReference type="InterPro" id="IPR013783">
    <property type="entry name" value="Ig-like_fold"/>
</dbReference>
<dbReference type="Pfam" id="PF16561">
    <property type="entry name" value="AMPK1_CBM"/>
    <property type="match status" value="1"/>
</dbReference>
<feature type="compositionally biased region" description="Polar residues" evidence="2">
    <location>
        <begin position="257"/>
        <end position="275"/>
    </location>
</feature>
<evidence type="ECO:0000256" key="1">
    <source>
        <dbReference type="ARBA" id="ARBA00038216"/>
    </source>
</evidence>
<dbReference type="SUPFAM" id="SSF81296">
    <property type="entry name" value="E set domains"/>
    <property type="match status" value="1"/>
</dbReference>
<feature type="region of interest" description="Disordered" evidence="2">
    <location>
        <begin position="298"/>
        <end position="438"/>
    </location>
</feature>
<dbReference type="GO" id="GO:0005634">
    <property type="term" value="C:nucleus"/>
    <property type="evidence" value="ECO:0007669"/>
    <property type="project" value="TreeGrafter"/>
</dbReference>
<dbReference type="GO" id="GO:0019901">
    <property type="term" value="F:protein kinase binding"/>
    <property type="evidence" value="ECO:0007669"/>
    <property type="project" value="TreeGrafter"/>
</dbReference>
<evidence type="ECO:0000313" key="5">
    <source>
        <dbReference type="Proteomes" id="UP000006352"/>
    </source>
</evidence>
<dbReference type="RefSeq" id="XP_012178447.1">
    <property type="nucleotide sequence ID" value="XM_012323057.1"/>
</dbReference>
<evidence type="ECO:0000313" key="4">
    <source>
        <dbReference type="EMBL" id="CCL99164.1"/>
    </source>
</evidence>
<dbReference type="AlphaFoldDB" id="J4H0Y6"/>
<accession>J4H0Y6</accession>
<dbReference type="InterPro" id="IPR014756">
    <property type="entry name" value="Ig_E-set"/>
</dbReference>
<keyword evidence="5" id="KW-1185">Reference proteome</keyword>
<feature type="compositionally biased region" description="Polar residues" evidence="2">
    <location>
        <begin position="227"/>
        <end position="241"/>
    </location>
</feature>
<dbReference type="Proteomes" id="UP000006352">
    <property type="component" value="Unassembled WGS sequence"/>
</dbReference>
<dbReference type="InParanoid" id="J4H0Y6"/>
<evidence type="ECO:0000259" key="3">
    <source>
        <dbReference type="Pfam" id="PF16561"/>
    </source>
</evidence>
<feature type="region of interest" description="Disordered" evidence="2">
    <location>
        <begin position="227"/>
        <end position="285"/>
    </location>
</feature>
<feature type="region of interest" description="Disordered" evidence="2">
    <location>
        <begin position="127"/>
        <end position="184"/>
    </location>
</feature>
<dbReference type="CDD" id="cd02859">
    <property type="entry name" value="E_set_AMPKbeta_like_N"/>
    <property type="match status" value="1"/>
</dbReference>
<name>J4H0Y6_9APHY</name>
<sequence length="438" mass="44708">MTDLHEVQFRWPHSNASHVVVTGAFDGWSGSVYLAKTSSGFEGTARVPWGQKIAYKFIVDGRWTTADGQPTEFDSNGNLNNIYTSPNCPSQEETKVEASTIRGAVAAAGTAAGGAAVAMVGAIAPETTSQAPQAPTQSPEETSLPVVAPAPPDPSSAEADPAATPKPEAKSEPSPPELEPVTLSEEAVLPPEEVAAPHLAPNVPIHVLPLLPEVPVVAPGVTNTRQGVAQQENSDVISEPSTHVPAGMNGIGGRASSPATVSKPSETETSVVGTTAASEEEPVESVVLDPVVVSNSAVDAAPANGSPAELPSTSDTAAAPIPEKPIANGSSAPVTTASASAPETPAVNGSSAHTNGTTSKATLPSTPPAKEKRMRFPSLSVRSRRSSSSVHTSTTEFGADPGKEGTKSETLGGTHRKKRSSIFGKLKGIFDSPSKLGK</sequence>
<feature type="domain" description="AMP-activated protein kinase glycogen-binding" evidence="3">
    <location>
        <begin position="7"/>
        <end position="83"/>
    </location>
</feature>
<dbReference type="GO" id="GO:0031588">
    <property type="term" value="C:nucleotide-activated protein kinase complex"/>
    <property type="evidence" value="ECO:0007669"/>
    <property type="project" value="TreeGrafter"/>
</dbReference>